<evidence type="ECO:0000256" key="1">
    <source>
        <dbReference type="SAM" id="MobiDB-lite"/>
    </source>
</evidence>
<proteinExistence type="predicted"/>
<protein>
    <submittedName>
        <fullName evidence="2">Uncharacterized protein</fullName>
    </submittedName>
</protein>
<keyword evidence="3" id="KW-1185">Reference proteome</keyword>
<sequence>MSAHDDKTFQFKRSLPRPSPASRSHSRDPTQENFSSLEENGPLEKLEDQCQSTVSTQQSPLTAPGDGAPSRGSCADSIGQRTAGTLICRDHRCGRARIVALCRALQTEGIIRDYSHSWRLRGPQHRSGRRFRH</sequence>
<organism evidence="2 3">
    <name type="scientific">Elysia crispata</name>
    <name type="common">lettuce slug</name>
    <dbReference type="NCBI Taxonomy" id="231223"/>
    <lineage>
        <taxon>Eukaryota</taxon>
        <taxon>Metazoa</taxon>
        <taxon>Spiralia</taxon>
        <taxon>Lophotrochozoa</taxon>
        <taxon>Mollusca</taxon>
        <taxon>Gastropoda</taxon>
        <taxon>Heterobranchia</taxon>
        <taxon>Euthyneura</taxon>
        <taxon>Panpulmonata</taxon>
        <taxon>Sacoglossa</taxon>
        <taxon>Placobranchoidea</taxon>
        <taxon>Plakobranchidae</taxon>
        <taxon>Elysia</taxon>
    </lineage>
</organism>
<gene>
    <name evidence="2" type="ORF">RRG08_046167</name>
</gene>
<feature type="region of interest" description="Disordered" evidence="1">
    <location>
        <begin position="1"/>
        <end position="76"/>
    </location>
</feature>
<reference evidence="2" key="1">
    <citation type="journal article" date="2023" name="G3 (Bethesda)">
        <title>A reference genome for the long-term kleptoplast-retaining sea slug Elysia crispata morphotype clarki.</title>
        <authorList>
            <person name="Eastman K.E."/>
            <person name="Pendleton A.L."/>
            <person name="Shaikh M.A."/>
            <person name="Suttiyut T."/>
            <person name="Ogas R."/>
            <person name="Tomko P."/>
            <person name="Gavelis G."/>
            <person name="Widhalm J.R."/>
            <person name="Wisecaver J.H."/>
        </authorList>
    </citation>
    <scope>NUCLEOTIDE SEQUENCE</scope>
    <source>
        <strain evidence="2">ECLA1</strain>
    </source>
</reference>
<evidence type="ECO:0000313" key="2">
    <source>
        <dbReference type="EMBL" id="KAK3698665.1"/>
    </source>
</evidence>
<accession>A0AAE1CJ84</accession>
<comment type="caution">
    <text evidence="2">The sequence shown here is derived from an EMBL/GenBank/DDBJ whole genome shotgun (WGS) entry which is preliminary data.</text>
</comment>
<dbReference type="AlphaFoldDB" id="A0AAE1CJ84"/>
<evidence type="ECO:0000313" key="3">
    <source>
        <dbReference type="Proteomes" id="UP001283361"/>
    </source>
</evidence>
<feature type="compositionally biased region" description="Polar residues" evidence="1">
    <location>
        <begin position="49"/>
        <end position="61"/>
    </location>
</feature>
<dbReference type="Proteomes" id="UP001283361">
    <property type="component" value="Unassembled WGS sequence"/>
</dbReference>
<name>A0AAE1CJ84_9GAST</name>
<dbReference type="EMBL" id="JAWDGP010007969">
    <property type="protein sequence ID" value="KAK3698665.1"/>
    <property type="molecule type" value="Genomic_DNA"/>
</dbReference>